<name>A0A0F9NJ00_9ZZZZ</name>
<feature type="non-terminal residue" evidence="1">
    <location>
        <position position="1"/>
    </location>
</feature>
<gene>
    <name evidence="1" type="ORF">LCGC14_1331100</name>
</gene>
<evidence type="ECO:0000313" key="1">
    <source>
        <dbReference type="EMBL" id="KKM81307.1"/>
    </source>
</evidence>
<reference evidence="1" key="1">
    <citation type="journal article" date="2015" name="Nature">
        <title>Complex archaea that bridge the gap between prokaryotes and eukaryotes.</title>
        <authorList>
            <person name="Spang A."/>
            <person name="Saw J.H."/>
            <person name="Jorgensen S.L."/>
            <person name="Zaremba-Niedzwiedzka K."/>
            <person name="Martijn J."/>
            <person name="Lind A.E."/>
            <person name="van Eijk R."/>
            <person name="Schleper C."/>
            <person name="Guy L."/>
            <person name="Ettema T.J."/>
        </authorList>
    </citation>
    <scope>NUCLEOTIDE SEQUENCE</scope>
</reference>
<proteinExistence type="predicted"/>
<comment type="caution">
    <text evidence="1">The sequence shown here is derived from an EMBL/GenBank/DDBJ whole genome shotgun (WGS) entry which is preliminary data.</text>
</comment>
<accession>A0A0F9NJ00</accession>
<organism evidence="1">
    <name type="scientific">marine sediment metagenome</name>
    <dbReference type="NCBI Taxonomy" id="412755"/>
    <lineage>
        <taxon>unclassified sequences</taxon>
        <taxon>metagenomes</taxon>
        <taxon>ecological metagenomes</taxon>
    </lineage>
</organism>
<protein>
    <submittedName>
        <fullName evidence="1">Uncharacterized protein</fullName>
    </submittedName>
</protein>
<dbReference type="AlphaFoldDB" id="A0A0F9NJ00"/>
<sequence>APGTYVNPTVSSSADRGSIFECVTAGTTGSTEPTWPDSIGENVTDNSMVWKRVDKSLQRGGYQGVIIAAAVQTNGQLMYYLAIQSDQSVVHGDVDGWTDGIDPDA</sequence>
<dbReference type="EMBL" id="LAZR01008039">
    <property type="protein sequence ID" value="KKM81307.1"/>
    <property type="molecule type" value="Genomic_DNA"/>
</dbReference>